<reference evidence="2 3" key="1">
    <citation type="submission" date="2019-05" db="EMBL/GenBank/DDBJ databases">
        <title>Another draft genome of Portunus trituberculatus and its Hox gene families provides insights of decapod evolution.</title>
        <authorList>
            <person name="Jeong J.-H."/>
            <person name="Song I."/>
            <person name="Kim S."/>
            <person name="Choi T."/>
            <person name="Kim D."/>
            <person name="Ryu S."/>
            <person name="Kim W."/>
        </authorList>
    </citation>
    <scope>NUCLEOTIDE SEQUENCE [LARGE SCALE GENOMIC DNA]</scope>
    <source>
        <tissue evidence="2">Muscle</tissue>
    </source>
</reference>
<dbReference type="EMBL" id="VSRR010070611">
    <property type="protein sequence ID" value="MPC86147.1"/>
    <property type="molecule type" value="Genomic_DNA"/>
</dbReference>
<feature type="compositionally biased region" description="Polar residues" evidence="1">
    <location>
        <begin position="59"/>
        <end position="71"/>
    </location>
</feature>
<dbReference type="Proteomes" id="UP000324222">
    <property type="component" value="Unassembled WGS sequence"/>
</dbReference>
<feature type="region of interest" description="Disordered" evidence="1">
    <location>
        <begin position="48"/>
        <end position="71"/>
    </location>
</feature>
<gene>
    <name evidence="2" type="ORF">E2C01_080963</name>
</gene>
<accession>A0A5B7IXE6</accession>
<keyword evidence="3" id="KW-1185">Reference proteome</keyword>
<dbReference type="AlphaFoldDB" id="A0A5B7IXE6"/>
<protein>
    <submittedName>
        <fullName evidence="2">Uncharacterized protein</fullName>
    </submittedName>
</protein>
<name>A0A5B7IXE6_PORTR</name>
<proteinExistence type="predicted"/>
<evidence type="ECO:0000256" key="1">
    <source>
        <dbReference type="SAM" id="MobiDB-lite"/>
    </source>
</evidence>
<comment type="caution">
    <text evidence="2">The sequence shown here is derived from an EMBL/GenBank/DDBJ whole genome shotgun (WGS) entry which is preliminary data.</text>
</comment>
<sequence length="71" mass="8071">MAEMALLSLQDVQKYPSITLHRKPAAKAKWQLTHHRVAGARCHVDSTTNYPVEARRHQTWQVTPPQSRGSP</sequence>
<evidence type="ECO:0000313" key="3">
    <source>
        <dbReference type="Proteomes" id="UP000324222"/>
    </source>
</evidence>
<organism evidence="2 3">
    <name type="scientific">Portunus trituberculatus</name>
    <name type="common">Swimming crab</name>
    <name type="synonym">Neptunus trituberculatus</name>
    <dbReference type="NCBI Taxonomy" id="210409"/>
    <lineage>
        <taxon>Eukaryota</taxon>
        <taxon>Metazoa</taxon>
        <taxon>Ecdysozoa</taxon>
        <taxon>Arthropoda</taxon>
        <taxon>Crustacea</taxon>
        <taxon>Multicrustacea</taxon>
        <taxon>Malacostraca</taxon>
        <taxon>Eumalacostraca</taxon>
        <taxon>Eucarida</taxon>
        <taxon>Decapoda</taxon>
        <taxon>Pleocyemata</taxon>
        <taxon>Brachyura</taxon>
        <taxon>Eubrachyura</taxon>
        <taxon>Portunoidea</taxon>
        <taxon>Portunidae</taxon>
        <taxon>Portuninae</taxon>
        <taxon>Portunus</taxon>
    </lineage>
</organism>
<evidence type="ECO:0000313" key="2">
    <source>
        <dbReference type="EMBL" id="MPC86147.1"/>
    </source>
</evidence>